<keyword evidence="3" id="KW-0808">Transferase</keyword>
<dbReference type="InterPro" id="IPR036390">
    <property type="entry name" value="WH_DNA-bd_sf"/>
</dbReference>
<evidence type="ECO:0000259" key="2">
    <source>
        <dbReference type="Pfam" id="PF12802"/>
    </source>
</evidence>
<protein>
    <submittedName>
        <fullName evidence="3">Sugar kinase of the NBD/HSP70 family, may contain an N-terminal HTH domain</fullName>
    </submittedName>
</protein>
<dbReference type="Pfam" id="PF12802">
    <property type="entry name" value="MarR_2"/>
    <property type="match status" value="1"/>
</dbReference>
<organism evidence="3 4">
    <name type="scientific">Microlunatus soli</name>
    <dbReference type="NCBI Taxonomy" id="630515"/>
    <lineage>
        <taxon>Bacteria</taxon>
        <taxon>Bacillati</taxon>
        <taxon>Actinomycetota</taxon>
        <taxon>Actinomycetes</taxon>
        <taxon>Propionibacteriales</taxon>
        <taxon>Propionibacteriaceae</taxon>
        <taxon>Microlunatus</taxon>
    </lineage>
</organism>
<dbReference type="InterPro" id="IPR036388">
    <property type="entry name" value="WH-like_DNA-bd_sf"/>
</dbReference>
<keyword evidence="4" id="KW-1185">Reference proteome</keyword>
<dbReference type="SUPFAM" id="SSF53067">
    <property type="entry name" value="Actin-like ATPase domain"/>
    <property type="match status" value="1"/>
</dbReference>
<dbReference type="SUPFAM" id="SSF46785">
    <property type="entry name" value="Winged helix' DNA-binding domain"/>
    <property type="match status" value="1"/>
</dbReference>
<dbReference type="AlphaFoldDB" id="A0A1H1YGX4"/>
<dbReference type="GO" id="GO:0003700">
    <property type="term" value="F:DNA-binding transcription factor activity"/>
    <property type="evidence" value="ECO:0007669"/>
    <property type="project" value="InterPro"/>
</dbReference>
<keyword evidence="3" id="KW-0418">Kinase</keyword>
<dbReference type="Proteomes" id="UP000199103">
    <property type="component" value="Chromosome I"/>
</dbReference>
<dbReference type="CDD" id="cd23763">
    <property type="entry name" value="ASKHA_ATPase_ROK"/>
    <property type="match status" value="1"/>
</dbReference>
<dbReference type="InterPro" id="IPR000600">
    <property type="entry name" value="ROK"/>
</dbReference>
<dbReference type="InterPro" id="IPR000835">
    <property type="entry name" value="HTH_MarR-typ"/>
</dbReference>
<dbReference type="PANTHER" id="PTHR18964">
    <property type="entry name" value="ROK (REPRESSOR, ORF, KINASE) FAMILY"/>
    <property type="match status" value="1"/>
</dbReference>
<dbReference type="PANTHER" id="PTHR18964:SF149">
    <property type="entry name" value="BIFUNCTIONAL UDP-N-ACETYLGLUCOSAMINE 2-EPIMERASE_N-ACETYLMANNOSAMINE KINASE"/>
    <property type="match status" value="1"/>
</dbReference>
<evidence type="ECO:0000313" key="3">
    <source>
        <dbReference type="EMBL" id="SDT20768.1"/>
    </source>
</evidence>
<proteinExistence type="inferred from homology"/>
<name>A0A1H1YGX4_9ACTN</name>
<dbReference type="STRING" id="630515.SAMN04489812_4579"/>
<dbReference type="InterPro" id="IPR043129">
    <property type="entry name" value="ATPase_NBD"/>
</dbReference>
<comment type="similarity">
    <text evidence="1">Belongs to the ROK (NagC/XylR) family.</text>
</comment>
<dbReference type="Pfam" id="PF00480">
    <property type="entry name" value="ROK"/>
    <property type="match status" value="2"/>
</dbReference>
<dbReference type="OrthoDB" id="256869at2"/>
<dbReference type="Gene3D" id="1.10.10.10">
    <property type="entry name" value="Winged helix-like DNA-binding domain superfamily/Winged helix DNA-binding domain"/>
    <property type="match status" value="1"/>
</dbReference>
<evidence type="ECO:0000313" key="4">
    <source>
        <dbReference type="Proteomes" id="UP000199103"/>
    </source>
</evidence>
<sequence length="394" mass="41325">MSHDLHRQANTAAVLRALSGQGAASVSELRALTGLSRPTLDAIVGSLLADGLVLAEEPDRVGRTGAGRPARSYLINADAGFLAGVDVGRHKILVSIADLTGAVRVERRAEVPAEIAGPDLLSLLRRTVTEAAAAVPIPVGQLRAIAVGVPGVVDSTGRITRSVVVPQWSGFDVAGAIRDWVDVPIAIGNDANLAALAEQWLGAARMCRDVIYILAGRRTRAAIMINRSVLTGRHGEAGEVGSVPELFFDTPQVLLGEQTADSTRVAEVFAAARAGDQDGVERVRRFCAELARTLRFLITVLDPELVVIGGGLSAAGEQIIAGVHDHLEPAQRRTPVVASTLGDTAVALGGVRQAQLMAAENDPLFGSIISVPTTASAVPEDQYDTTNRQVEERP</sequence>
<dbReference type="RefSeq" id="WP_091527697.1">
    <property type="nucleotide sequence ID" value="NZ_LT629772.1"/>
</dbReference>
<evidence type="ECO:0000256" key="1">
    <source>
        <dbReference type="ARBA" id="ARBA00006479"/>
    </source>
</evidence>
<gene>
    <name evidence="3" type="ORF">SAMN04489812_4579</name>
</gene>
<reference evidence="3 4" key="1">
    <citation type="submission" date="2016-10" db="EMBL/GenBank/DDBJ databases">
        <authorList>
            <person name="de Groot N.N."/>
        </authorList>
    </citation>
    <scope>NUCLEOTIDE SEQUENCE [LARGE SCALE GENOMIC DNA]</scope>
    <source>
        <strain evidence="3 4">DSM 21800</strain>
    </source>
</reference>
<feature type="domain" description="HTH marR-type" evidence="2">
    <location>
        <begin position="7"/>
        <end position="62"/>
    </location>
</feature>
<dbReference type="GO" id="GO:0016301">
    <property type="term" value="F:kinase activity"/>
    <property type="evidence" value="ECO:0007669"/>
    <property type="project" value="UniProtKB-KW"/>
</dbReference>
<accession>A0A1H1YGX4</accession>
<dbReference type="Gene3D" id="3.30.420.40">
    <property type="match status" value="4"/>
</dbReference>
<dbReference type="EMBL" id="LT629772">
    <property type="protein sequence ID" value="SDT20768.1"/>
    <property type="molecule type" value="Genomic_DNA"/>
</dbReference>